<dbReference type="PATRIC" id="fig|38300.4.peg.5510"/>
<feature type="transmembrane region" description="Helical" evidence="2">
    <location>
        <begin position="151"/>
        <end position="168"/>
    </location>
</feature>
<evidence type="ECO:0000313" key="4">
    <source>
        <dbReference type="Proteomes" id="UP000060513"/>
    </source>
</evidence>
<keyword evidence="2" id="KW-0472">Membrane</keyword>
<feature type="region of interest" description="Disordered" evidence="1">
    <location>
        <begin position="1"/>
        <end position="27"/>
    </location>
</feature>
<gene>
    <name evidence="3" type="ORF">SPRI_5254</name>
</gene>
<keyword evidence="2" id="KW-1133">Transmembrane helix</keyword>
<proteinExistence type="predicted"/>
<dbReference type="KEGG" id="spri:SPRI_5254"/>
<dbReference type="OrthoDB" id="4233829at2"/>
<feature type="compositionally biased region" description="Basic residues" evidence="1">
    <location>
        <begin position="1"/>
        <end position="19"/>
    </location>
</feature>
<dbReference type="Proteomes" id="UP000060513">
    <property type="component" value="Chromosome"/>
</dbReference>
<dbReference type="AlphaFoldDB" id="A0A0M4DJ74"/>
<evidence type="ECO:0000256" key="1">
    <source>
        <dbReference type="SAM" id="MobiDB-lite"/>
    </source>
</evidence>
<name>A0A0M4DJ74_STRPR</name>
<feature type="transmembrane region" description="Helical" evidence="2">
    <location>
        <begin position="82"/>
        <end position="106"/>
    </location>
</feature>
<keyword evidence="2" id="KW-0812">Transmembrane</keyword>
<reference evidence="3 4" key="1">
    <citation type="submission" date="2015-08" db="EMBL/GenBank/DDBJ databases">
        <title>Genome sequence of the pristinamycin over-producing bacterium Streptomyces pristinaespiralis HCCB10218.</title>
        <authorList>
            <person name="Tian J."/>
            <person name="Yang J."/>
            <person name="Li L."/>
            <person name="Ruan L."/>
            <person name="Wei W."/>
            <person name="Zheng G."/>
            <person name="Wei Z."/>
            <person name="Yang S."/>
            <person name="Ge M."/>
            <person name="Jiang W."/>
            <person name="Lu Y."/>
        </authorList>
    </citation>
    <scope>NUCLEOTIDE SEQUENCE [LARGE SCALE GENOMIC DNA]</scope>
    <source>
        <strain evidence="3 4">HCCB 10218</strain>
    </source>
</reference>
<evidence type="ECO:0000313" key="3">
    <source>
        <dbReference type="EMBL" id="ALC23560.1"/>
    </source>
</evidence>
<organism evidence="3">
    <name type="scientific">Streptomyces pristinaespiralis</name>
    <dbReference type="NCBI Taxonomy" id="38300"/>
    <lineage>
        <taxon>Bacteria</taxon>
        <taxon>Bacillati</taxon>
        <taxon>Actinomycetota</taxon>
        <taxon>Actinomycetes</taxon>
        <taxon>Kitasatosporales</taxon>
        <taxon>Streptomycetaceae</taxon>
        <taxon>Streptomyces</taxon>
    </lineage>
</organism>
<sequence length="225" mass="23411">MRRQLPPRTGHRVNLRPRRPAGPPSAADLAERDRFRELVRESLPAVRASAEAWRNGLAAFITLIGAAIVIKGRGTTAELPFGWRVAVTVLIGGGLALAVVGLWHALAAQAGNRPLTVTLAGIHHDHGSVDLFEVATAISAARQLTRARRTVAVALVLLFAGTALTWWAPAARPAFLKVTHGTGTTCGALLSADGGTVRLSVAGRAAPVGIPLASVDNMAVTGTCP</sequence>
<evidence type="ECO:0000256" key="2">
    <source>
        <dbReference type="SAM" id="Phobius"/>
    </source>
</evidence>
<dbReference type="EMBL" id="CP011340">
    <property type="protein sequence ID" value="ALC23560.1"/>
    <property type="molecule type" value="Genomic_DNA"/>
</dbReference>
<accession>A0A0M4DJ74</accession>
<protein>
    <submittedName>
        <fullName evidence="3">Uncharacterized protein</fullName>
    </submittedName>
</protein>
<feature type="transmembrane region" description="Helical" evidence="2">
    <location>
        <begin position="52"/>
        <end position="70"/>
    </location>
</feature>
<dbReference type="STRING" id="38300.SPRI_5254"/>